<reference evidence="1" key="1">
    <citation type="submission" date="2024-08" db="EMBL/GenBank/DDBJ databases">
        <authorList>
            <person name="Chaddad Z."/>
            <person name="Lamrabet M."/>
            <person name="Bouhnik O."/>
            <person name="Alami S."/>
            <person name="Wipf D."/>
            <person name="Courty P.E."/>
            <person name="Missbah El Idrissi M."/>
        </authorList>
    </citation>
    <scope>NUCLEOTIDE SEQUENCE</scope>
    <source>
        <strain evidence="1">LLZ17</strain>
    </source>
</reference>
<evidence type="ECO:0000313" key="1">
    <source>
        <dbReference type="EMBL" id="XDV60628.1"/>
    </source>
</evidence>
<dbReference type="AlphaFoldDB" id="A0AB39XRX7"/>
<dbReference type="RefSeq" id="WP_369725980.1">
    <property type="nucleotide sequence ID" value="NZ_CP165734.1"/>
</dbReference>
<sequence>MHNVVPFPKSASKHAVETAHHIRRAILLLDLSLQHTRALIEDCPPSDNKQKLEHQLQEARMLLDMLRASAETMFPNIER</sequence>
<name>A0AB39XRX7_9BRAD</name>
<accession>A0AB39XRX7</accession>
<proteinExistence type="predicted"/>
<organism evidence="1">
    <name type="scientific">Bradyrhizobium sp. LLZ17</name>
    <dbReference type="NCBI Taxonomy" id="3239388"/>
    <lineage>
        <taxon>Bacteria</taxon>
        <taxon>Pseudomonadati</taxon>
        <taxon>Pseudomonadota</taxon>
        <taxon>Alphaproteobacteria</taxon>
        <taxon>Hyphomicrobiales</taxon>
        <taxon>Nitrobacteraceae</taxon>
        <taxon>Bradyrhizobium</taxon>
    </lineage>
</organism>
<dbReference type="EMBL" id="CP165734">
    <property type="protein sequence ID" value="XDV60628.1"/>
    <property type="molecule type" value="Genomic_DNA"/>
</dbReference>
<gene>
    <name evidence="1" type="ORF">AB8Z38_15600</name>
</gene>
<protein>
    <submittedName>
        <fullName evidence="1">Uncharacterized protein</fullName>
    </submittedName>
</protein>